<keyword evidence="2" id="KW-1185">Reference proteome</keyword>
<dbReference type="EMBL" id="CP101462">
    <property type="protein sequence ID" value="UTT41524.1"/>
    <property type="molecule type" value="Genomic_DNA"/>
</dbReference>
<accession>A0ABY5FJF4</accession>
<protein>
    <submittedName>
        <fullName evidence="1">Uncharacterized protein</fullName>
    </submittedName>
</protein>
<gene>
    <name evidence="1" type="ORF">NMQ00_08065</name>
</gene>
<evidence type="ECO:0000313" key="2">
    <source>
        <dbReference type="Proteomes" id="UP001060325"/>
    </source>
</evidence>
<dbReference type="RefSeq" id="WP_255176275.1">
    <property type="nucleotide sequence ID" value="NZ_CP101462.1"/>
</dbReference>
<dbReference type="Proteomes" id="UP001060325">
    <property type="component" value="Chromosome"/>
</dbReference>
<sequence>MNDYNVGNIFELDSGNETLSVEQQAMMDRIDAYVEANQFKQLEHYLQQTRGIEQMLIDRVMMDPTDNSRWDWLIGYELIDTIKDFARVNSFGLTAHTFHPDDPFYFALALYWTGWNDFVITDEDVALAESLIEQGPVEVSGLLCIALARRDIDHFDYTYVQRAIERCPWAVEPYIRLGEHRLRAHPAEGKMLLQQGLDRVKYTWGFDQKGRWFNTGSQYFNPTTWRQDTIAELLGLSMDHDEYKKYERIINTK</sequence>
<evidence type="ECO:0000313" key="1">
    <source>
        <dbReference type="EMBL" id="UTT41524.1"/>
    </source>
</evidence>
<name>A0ABY5FJF4_9BACL</name>
<reference evidence="1" key="1">
    <citation type="submission" date="2022-07" db="EMBL/GenBank/DDBJ databases">
        <title>Complete genome of CX2.</title>
        <authorList>
            <person name="Cao G."/>
        </authorList>
    </citation>
    <scope>NUCLEOTIDE SEQUENCE</scope>
    <source>
        <strain evidence="1">CX2</strain>
    </source>
</reference>
<proteinExistence type="predicted"/>
<organism evidence="1 2">
    <name type="scientific">Exiguobacterium aurantiacum</name>
    <dbReference type="NCBI Taxonomy" id="33987"/>
    <lineage>
        <taxon>Bacteria</taxon>
        <taxon>Bacillati</taxon>
        <taxon>Bacillota</taxon>
        <taxon>Bacilli</taxon>
        <taxon>Bacillales</taxon>
        <taxon>Bacillales Family XII. Incertae Sedis</taxon>
        <taxon>Exiguobacterium</taxon>
    </lineage>
</organism>